<gene>
    <name evidence="1" type="ORF">TEQG_08582</name>
</gene>
<organism evidence="1 2">
    <name type="scientific">Trichophyton equinum (strain ATCC MYA-4606 / CBS 127.97)</name>
    <name type="common">Horse ringworm fungus</name>
    <dbReference type="NCBI Taxonomy" id="559882"/>
    <lineage>
        <taxon>Eukaryota</taxon>
        <taxon>Fungi</taxon>
        <taxon>Dikarya</taxon>
        <taxon>Ascomycota</taxon>
        <taxon>Pezizomycotina</taxon>
        <taxon>Eurotiomycetes</taxon>
        <taxon>Eurotiomycetidae</taxon>
        <taxon>Onygenales</taxon>
        <taxon>Arthrodermataceae</taxon>
        <taxon>Trichophyton</taxon>
    </lineage>
</organism>
<sequence length="83" mass="8807">MAIAIATAMEMRWRYFSRSAKSHGEIMYLPGSHGTRCPELQCWMIGFSQGARRVMASAAAAAAAAAVTAGRAQGKTASLDEDV</sequence>
<reference evidence="2" key="1">
    <citation type="journal article" date="2012" name="MBio">
        <title>Comparative genome analysis of Trichophyton rubrum and related dermatophytes reveals candidate genes involved in infection.</title>
        <authorList>
            <person name="Martinez D.A."/>
            <person name="Oliver B.G."/>
            <person name="Graeser Y."/>
            <person name="Goldberg J.M."/>
            <person name="Li W."/>
            <person name="Martinez-Rossi N.M."/>
            <person name="Monod M."/>
            <person name="Shelest E."/>
            <person name="Barton R.C."/>
            <person name="Birch E."/>
            <person name="Brakhage A.A."/>
            <person name="Chen Z."/>
            <person name="Gurr S.J."/>
            <person name="Heiman D."/>
            <person name="Heitman J."/>
            <person name="Kosti I."/>
            <person name="Rossi A."/>
            <person name="Saif S."/>
            <person name="Samalova M."/>
            <person name="Saunders C.W."/>
            <person name="Shea T."/>
            <person name="Summerbell R.C."/>
            <person name="Xu J."/>
            <person name="Young S."/>
            <person name="Zeng Q."/>
            <person name="Birren B.W."/>
            <person name="Cuomo C.A."/>
            <person name="White T.C."/>
        </authorList>
    </citation>
    <scope>NUCLEOTIDE SEQUENCE [LARGE SCALE GENOMIC DNA]</scope>
    <source>
        <strain evidence="2">ATCC MYA-4606 / CBS 127.97</strain>
    </source>
</reference>
<proteinExistence type="predicted"/>
<protein>
    <submittedName>
        <fullName evidence="1">Uncharacterized protein</fullName>
    </submittedName>
</protein>
<evidence type="ECO:0000313" key="2">
    <source>
        <dbReference type="Proteomes" id="UP000009169"/>
    </source>
</evidence>
<keyword evidence="2" id="KW-1185">Reference proteome</keyword>
<accession>F2PHZ7</accession>
<dbReference type="HOGENOM" id="CLU_2544221_0_0_1"/>
<dbReference type="Proteomes" id="UP000009169">
    <property type="component" value="Unassembled WGS sequence"/>
</dbReference>
<dbReference type="AlphaFoldDB" id="F2PHZ7"/>
<name>F2PHZ7_TRIEC</name>
<dbReference type="EMBL" id="DS995719">
    <property type="protein sequence ID" value="EGE01559.1"/>
    <property type="molecule type" value="Genomic_DNA"/>
</dbReference>
<dbReference type="VEuPathDB" id="FungiDB:TEQG_08582"/>
<evidence type="ECO:0000313" key="1">
    <source>
        <dbReference type="EMBL" id="EGE01559.1"/>
    </source>
</evidence>